<dbReference type="RefSeq" id="WP_077132475.1">
    <property type="nucleotide sequence ID" value="NZ_CP014263.1"/>
</dbReference>
<sequence>MESTRISLDRLNPMQISLIRLFDRGLTEAQTLELRRVLVRHYSAMLKQEVERTIKEKGYTQADFDEMLNSPS</sequence>
<keyword evidence="2" id="KW-1185">Reference proteome</keyword>
<dbReference type="KEGG" id="smon:AWR27_17805"/>
<dbReference type="AlphaFoldDB" id="A0A1P9X0A0"/>
<organism evidence="1 2">
    <name type="scientific">Spirosoma montaniterrae</name>
    <dbReference type="NCBI Taxonomy" id="1178516"/>
    <lineage>
        <taxon>Bacteria</taxon>
        <taxon>Pseudomonadati</taxon>
        <taxon>Bacteroidota</taxon>
        <taxon>Cytophagia</taxon>
        <taxon>Cytophagales</taxon>
        <taxon>Cytophagaceae</taxon>
        <taxon>Spirosoma</taxon>
    </lineage>
</organism>
<dbReference type="EMBL" id="CP014263">
    <property type="protein sequence ID" value="AQG81013.1"/>
    <property type="molecule type" value="Genomic_DNA"/>
</dbReference>
<name>A0A1P9X0A0_9BACT</name>
<gene>
    <name evidence="1" type="ORF">AWR27_17805</name>
</gene>
<reference evidence="1 2" key="1">
    <citation type="submission" date="2016-01" db="EMBL/GenBank/DDBJ databases">
        <authorList>
            <person name="Oliw E.H."/>
        </authorList>
    </citation>
    <scope>NUCLEOTIDE SEQUENCE [LARGE SCALE GENOMIC DNA]</scope>
    <source>
        <strain evidence="1 2">DY10</strain>
    </source>
</reference>
<accession>A0A1P9X0A0</accession>
<evidence type="ECO:0000313" key="2">
    <source>
        <dbReference type="Proteomes" id="UP000187941"/>
    </source>
</evidence>
<dbReference type="Proteomes" id="UP000187941">
    <property type="component" value="Chromosome"/>
</dbReference>
<evidence type="ECO:0000313" key="1">
    <source>
        <dbReference type="EMBL" id="AQG81013.1"/>
    </source>
</evidence>
<protein>
    <submittedName>
        <fullName evidence="1">Uncharacterized protein</fullName>
    </submittedName>
</protein>
<proteinExistence type="predicted"/>
<dbReference type="STRING" id="1178516.AWR27_17805"/>
<dbReference type="OrthoDB" id="798931at2"/>